<accession>A0ABC9TXF4</accession>
<organism evidence="1 2">
    <name type="scientific">[Clostridium] symbiosum ATCC 14940</name>
    <dbReference type="NCBI Taxonomy" id="411472"/>
    <lineage>
        <taxon>Bacteria</taxon>
        <taxon>Bacillati</taxon>
        <taxon>Bacillota</taxon>
        <taxon>Clostridia</taxon>
        <taxon>Lachnospirales</taxon>
        <taxon>Lachnospiraceae</taxon>
        <taxon>Otoolea</taxon>
    </lineage>
</organism>
<gene>
    <name evidence="1" type="ORF">CLOSYM_02444</name>
</gene>
<dbReference type="AlphaFoldDB" id="A0ABC9TXF4"/>
<proteinExistence type="predicted"/>
<reference evidence="1 2" key="1">
    <citation type="submission" date="2013-07" db="EMBL/GenBank/DDBJ databases">
        <authorList>
            <person name="Weinstock G."/>
            <person name="Sodergren E."/>
            <person name="Wylie T."/>
            <person name="Fulton L."/>
            <person name="Fulton R."/>
            <person name="Fronick C."/>
            <person name="O'Laughlin M."/>
            <person name="Godfrey J."/>
            <person name="Miner T."/>
            <person name="Herter B."/>
            <person name="Appelbaum E."/>
            <person name="Cordes M."/>
            <person name="Lek S."/>
            <person name="Wollam A."/>
            <person name="Pepin K.H."/>
            <person name="Palsikar V.B."/>
            <person name="Mitreva M."/>
            <person name="Wilson R.K."/>
        </authorList>
    </citation>
    <scope>NUCLEOTIDE SEQUENCE [LARGE SCALE GENOMIC DNA]</scope>
    <source>
        <strain evidence="1 2">ATCC 14940</strain>
    </source>
</reference>
<comment type="caution">
    <text evidence="1">The sequence shown here is derived from an EMBL/GenBank/DDBJ whole genome shotgun (WGS) entry which is preliminary data.</text>
</comment>
<dbReference type="Proteomes" id="UP000016491">
    <property type="component" value="Unassembled WGS sequence"/>
</dbReference>
<sequence length="42" mass="4780">MDGNIFCICYLFLITFYTITCTPRAQVTAINKCFLHSDCLNA</sequence>
<dbReference type="EMBL" id="AWSU01000191">
    <property type="protein sequence ID" value="ERI76704.1"/>
    <property type="molecule type" value="Genomic_DNA"/>
</dbReference>
<name>A0ABC9TXF4_CLOSY</name>
<evidence type="ECO:0000313" key="1">
    <source>
        <dbReference type="EMBL" id="ERI76704.1"/>
    </source>
</evidence>
<evidence type="ECO:0000313" key="2">
    <source>
        <dbReference type="Proteomes" id="UP000016491"/>
    </source>
</evidence>
<protein>
    <submittedName>
        <fullName evidence="1">Uncharacterized protein</fullName>
    </submittedName>
</protein>